<proteinExistence type="predicted"/>
<evidence type="ECO:0000313" key="2">
    <source>
        <dbReference type="EMBL" id="OIR06054.1"/>
    </source>
</evidence>
<organism evidence="2">
    <name type="scientific">mine drainage metagenome</name>
    <dbReference type="NCBI Taxonomy" id="410659"/>
    <lineage>
        <taxon>unclassified sequences</taxon>
        <taxon>metagenomes</taxon>
        <taxon>ecological metagenomes</taxon>
    </lineage>
</organism>
<evidence type="ECO:0000259" key="1">
    <source>
        <dbReference type="Pfam" id="PF18796"/>
    </source>
</evidence>
<dbReference type="AlphaFoldDB" id="A0A1J5T1H7"/>
<sequence length="888" mass="100421">MAWPEINKFGASIRRFRLVGDRDAQESGLVLIVGREHSLNLNEAVAFGFVETDRSTQFAEAVASESPAWKDLPDAVKQGSAHVFIAQKTTFLMSELIKFAPGFERSMIVQDNPPVIEVNLADLNVSPKTEVSIENNGRLIRIATPHIDIPPAFFGLKFETEANAYADGLRNAEYPKKFVDEWQASIKSNTQQWLRDVSSDPVKQSRKTSSKITDAGVKIGRARKDFYSRRIVSSDVADMSQSERSTFIKKARLWPYSPSEARKASVEFGVAEFIQKIRTNLPEFAVIGEKSRGSSMKIENYVDLCNVISEHLHVGIKNKKQLFGALTSLHKDMTFKNAMKEITTGAYLPRDFRKVSKLRNLISDAPMLMHKSKEMPLDQVAPADLLVFGFNEMSETIPYPEDSESDAKWKSEYLDRAWNKLCNARKSKPETDATETKKAQKPYRPHLDHLQNAWIRKDADGVVNVTAQDLIDRFGFRGVEFGEWLPQDERQTVLNEAYAACAALVDVLDMPDRMASLNGQLAIAFGSRGKGRAAAHYEPDLLVFNLTRMNGAGSMAHEWAHAYDYDLAREEYLLTHPEATHAPMESLIERVNAISRVATDDELNQAFESARSSGQFGKMLNGAMQVVRTAIDKSMQPAAVMDELQADIGKHIDYAVSWIVDWGKEGGMVAMSAALRVAVMNIAGLEVDDHDLPTINHYKYDSFNFADRSKIRVAEGDQIIRLSEHEKYILEKLRQTECVDPAKFSKGKNRRNFESNLNRVLSHIRDFRTYLRNPDKVPLSTSHFVRESAHLDESKSKPYYATRKELFARAFECYVYDKLRAAGMPCDYLVHSVEGDRFADKGEFTGNPYPSGTERQQINKAMDRMMEIVREHVARDEKNSIQPLRLRA</sequence>
<comment type="caution">
    <text evidence="2">The sequence shown here is derived from an EMBL/GenBank/DDBJ whole genome shotgun (WGS) entry which is preliminary data.</text>
</comment>
<reference evidence="2" key="1">
    <citation type="submission" date="2016-10" db="EMBL/GenBank/DDBJ databases">
        <title>Sequence of Gallionella enrichment culture.</title>
        <authorList>
            <person name="Poehlein A."/>
            <person name="Muehling M."/>
            <person name="Daniel R."/>
        </authorList>
    </citation>
    <scope>NUCLEOTIDE SEQUENCE</scope>
</reference>
<dbReference type="EMBL" id="MLJW01000046">
    <property type="protein sequence ID" value="OIR06054.1"/>
    <property type="molecule type" value="Genomic_DNA"/>
</dbReference>
<protein>
    <recommendedName>
        <fullName evidence="1">Large polyvalent protein-associated domain-containing protein</fullName>
    </recommendedName>
</protein>
<dbReference type="InterPro" id="IPR041047">
    <property type="entry name" value="LPD1"/>
</dbReference>
<dbReference type="Pfam" id="PF18796">
    <property type="entry name" value="LPD1"/>
    <property type="match status" value="1"/>
</dbReference>
<gene>
    <name evidence="2" type="ORF">GALL_118510</name>
</gene>
<accession>A0A1J5T1H7</accession>
<name>A0A1J5T1H7_9ZZZZ</name>
<feature type="domain" description="Large polyvalent protein-associated" evidence="1">
    <location>
        <begin position="791"/>
        <end position="871"/>
    </location>
</feature>